<dbReference type="PANTHER" id="PTHR44591:SF3">
    <property type="entry name" value="RESPONSE REGULATORY DOMAIN-CONTAINING PROTEIN"/>
    <property type="match status" value="1"/>
</dbReference>
<gene>
    <name evidence="5" type="ORF">HNQ70_002039</name>
</gene>
<dbReference type="AlphaFoldDB" id="A0A7W8HIZ5"/>
<dbReference type="CDD" id="cd00156">
    <property type="entry name" value="REC"/>
    <property type="match status" value="1"/>
</dbReference>
<dbReference type="Gene3D" id="1.10.1660.10">
    <property type="match status" value="1"/>
</dbReference>
<dbReference type="InterPro" id="IPR041657">
    <property type="entry name" value="HTH_17"/>
</dbReference>
<evidence type="ECO:0000313" key="5">
    <source>
        <dbReference type="EMBL" id="MBB5272025.1"/>
    </source>
</evidence>
<dbReference type="PANTHER" id="PTHR44591">
    <property type="entry name" value="STRESS RESPONSE REGULATOR PROTEIN 1"/>
    <property type="match status" value="1"/>
</dbReference>
<dbReference type="InterPro" id="IPR009061">
    <property type="entry name" value="DNA-bd_dom_put_sf"/>
</dbReference>
<keyword evidence="6" id="KW-1185">Reference proteome</keyword>
<dbReference type="PROSITE" id="PS50110">
    <property type="entry name" value="RESPONSE_REGULATORY"/>
    <property type="match status" value="1"/>
</dbReference>
<organism evidence="5 6">
    <name type="scientific">Quisquiliibacterium transsilvanicum</name>
    <dbReference type="NCBI Taxonomy" id="1549638"/>
    <lineage>
        <taxon>Bacteria</taxon>
        <taxon>Pseudomonadati</taxon>
        <taxon>Pseudomonadota</taxon>
        <taxon>Betaproteobacteria</taxon>
        <taxon>Burkholderiales</taxon>
        <taxon>Burkholderiaceae</taxon>
        <taxon>Quisquiliibacterium</taxon>
    </lineage>
</organism>
<dbReference type="GO" id="GO:0003677">
    <property type="term" value="F:DNA binding"/>
    <property type="evidence" value="ECO:0007669"/>
    <property type="project" value="InterPro"/>
</dbReference>
<dbReference type="SUPFAM" id="SSF52172">
    <property type="entry name" value="CheY-like"/>
    <property type="match status" value="1"/>
</dbReference>
<evidence type="ECO:0000313" key="6">
    <source>
        <dbReference type="Proteomes" id="UP000532440"/>
    </source>
</evidence>
<accession>A0A7W8HIZ5</accession>
<feature type="domain" description="Response regulatory" evidence="4">
    <location>
        <begin position="94"/>
        <end position="212"/>
    </location>
</feature>
<reference evidence="5 6" key="1">
    <citation type="submission" date="2020-08" db="EMBL/GenBank/DDBJ databases">
        <title>Genomic Encyclopedia of Type Strains, Phase IV (KMG-IV): sequencing the most valuable type-strain genomes for metagenomic binning, comparative biology and taxonomic classification.</title>
        <authorList>
            <person name="Goeker M."/>
        </authorList>
    </citation>
    <scope>NUCLEOTIDE SEQUENCE [LARGE SCALE GENOMIC DNA]</scope>
    <source>
        <strain evidence="5 6">DSM 29781</strain>
    </source>
</reference>
<dbReference type="SMART" id="SM00448">
    <property type="entry name" value="REC"/>
    <property type="match status" value="1"/>
</dbReference>
<feature type="modified residue" description="4-aspartylphosphate" evidence="2">
    <location>
        <position position="145"/>
    </location>
</feature>
<protein>
    <submittedName>
        <fullName evidence="5">Excisionase family DNA binding protein</fullName>
    </submittedName>
</protein>
<dbReference type="InterPro" id="IPR010093">
    <property type="entry name" value="SinI_DNA-bd"/>
</dbReference>
<dbReference type="RefSeq" id="WP_183967037.1">
    <property type="nucleotide sequence ID" value="NZ_BAABEW010000023.1"/>
</dbReference>
<proteinExistence type="predicted"/>
<dbReference type="CDD" id="cd04762">
    <property type="entry name" value="HTH_MerR-trunc"/>
    <property type="match status" value="1"/>
</dbReference>
<evidence type="ECO:0000256" key="1">
    <source>
        <dbReference type="ARBA" id="ARBA00022553"/>
    </source>
</evidence>
<dbReference type="InterPro" id="IPR001789">
    <property type="entry name" value="Sig_transdc_resp-reg_receiver"/>
</dbReference>
<dbReference type="GO" id="GO:0000160">
    <property type="term" value="P:phosphorelay signal transduction system"/>
    <property type="evidence" value="ECO:0007669"/>
    <property type="project" value="InterPro"/>
</dbReference>
<dbReference type="Pfam" id="PF12728">
    <property type="entry name" value="HTH_17"/>
    <property type="match status" value="1"/>
</dbReference>
<dbReference type="Pfam" id="PF00072">
    <property type="entry name" value="Response_reg"/>
    <property type="match status" value="1"/>
</dbReference>
<keyword evidence="1 2" id="KW-0597">Phosphoprotein</keyword>
<name>A0A7W8HIZ5_9BURK</name>
<sequence length="220" mass="24630">MNKNETKAKLTSDPDLVPTSLDDASEESAVCSTSEAAQILGVSNTTIQIMVERGELDAWRTRGGHRRISLASLERLKSLRGARSVRRSDASDLEVLIVEDDLALRSLYEHTIDSWELPIEVSAAADGMEALLMVERKRPDVLIMDLFMEPVDGFHLLRMLRRHREFNDMVIIVATGLDDAEIAEKGGLPKGVVLYRKPVPFEKLQGFIEASLLRKQLSFK</sequence>
<dbReference type="EMBL" id="JACHGB010000004">
    <property type="protein sequence ID" value="MBB5272025.1"/>
    <property type="molecule type" value="Genomic_DNA"/>
</dbReference>
<evidence type="ECO:0000256" key="2">
    <source>
        <dbReference type="PROSITE-ProRule" id="PRU00169"/>
    </source>
</evidence>
<feature type="region of interest" description="Disordered" evidence="3">
    <location>
        <begin position="1"/>
        <end position="24"/>
    </location>
</feature>
<dbReference type="Gene3D" id="3.40.50.2300">
    <property type="match status" value="1"/>
</dbReference>
<dbReference type="NCBIfam" id="TIGR01764">
    <property type="entry name" value="excise"/>
    <property type="match status" value="1"/>
</dbReference>
<dbReference type="InterPro" id="IPR011006">
    <property type="entry name" value="CheY-like_superfamily"/>
</dbReference>
<dbReference type="SUPFAM" id="SSF46955">
    <property type="entry name" value="Putative DNA-binding domain"/>
    <property type="match status" value="1"/>
</dbReference>
<evidence type="ECO:0000256" key="3">
    <source>
        <dbReference type="SAM" id="MobiDB-lite"/>
    </source>
</evidence>
<evidence type="ECO:0000259" key="4">
    <source>
        <dbReference type="PROSITE" id="PS50110"/>
    </source>
</evidence>
<dbReference type="InterPro" id="IPR050595">
    <property type="entry name" value="Bact_response_regulator"/>
</dbReference>
<feature type="compositionally biased region" description="Basic and acidic residues" evidence="3">
    <location>
        <begin position="1"/>
        <end position="12"/>
    </location>
</feature>
<dbReference type="Proteomes" id="UP000532440">
    <property type="component" value="Unassembled WGS sequence"/>
</dbReference>
<comment type="caution">
    <text evidence="5">The sequence shown here is derived from an EMBL/GenBank/DDBJ whole genome shotgun (WGS) entry which is preliminary data.</text>
</comment>